<gene>
    <name evidence="1" type="ORF">EBAPG3_008045</name>
</gene>
<keyword evidence="2" id="KW-1185">Reference proteome</keyword>
<proteinExistence type="predicted"/>
<protein>
    <recommendedName>
        <fullName evidence="3">Lipoprotein SmpA/OmlA domain-containing protein</fullName>
    </recommendedName>
</protein>
<organism evidence="1 2">
    <name type="scientific">Nitrosospira lacus</name>
    <dbReference type="NCBI Taxonomy" id="1288494"/>
    <lineage>
        <taxon>Bacteria</taxon>
        <taxon>Pseudomonadati</taxon>
        <taxon>Pseudomonadota</taxon>
        <taxon>Betaproteobacteria</taxon>
        <taxon>Nitrosomonadales</taxon>
        <taxon>Nitrosomonadaceae</taxon>
        <taxon>Nitrosospira</taxon>
    </lineage>
</organism>
<evidence type="ECO:0008006" key="3">
    <source>
        <dbReference type="Google" id="ProtNLM"/>
    </source>
</evidence>
<dbReference type="AlphaFoldDB" id="A0A1W6SPK3"/>
<evidence type="ECO:0000313" key="1">
    <source>
        <dbReference type="EMBL" id="ARO87723.1"/>
    </source>
</evidence>
<dbReference type="OrthoDB" id="8563264at2"/>
<name>A0A1W6SPK3_9PROT</name>
<dbReference type="eggNOG" id="ENOG5033JVM">
    <property type="taxonomic scope" value="Bacteria"/>
</dbReference>
<dbReference type="PROSITE" id="PS51257">
    <property type="entry name" value="PROKAR_LIPOPROTEIN"/>
    <property type="match status" value="1"/>
</dbReference>
<evidence type="ECO:0000313" key="2">
    <source>
        <dbReference type="Proteomes" id="UP000012179"/>
    </source>
</evidence>
<dbReference type="RefSeq" id="WP_004176951.1">
    <property type="nucleotide sequence ID" value="NZ_CP021106.3"/>
</dbReference>
<dbReference type="KEGG" id="nlc:EBAPG3_008045"/>
<sequence length="110" mass="12413">MKFIILALLGTLMLSSCVMGGKMTGLREGLSKEEVIRIAGNPDGYQRSGEYEVLLYIERRTSAWSFFSGSIQDIVDYSVILKDGQVIEYGPGRAQQRESGEIPYRRVPYR</sequence>
<dbReference type="Proteomes" id="UP000012179">
    <property type="component" value="Chromosome"/>
</dbReference>
<reference evidence="1 2" key="1">
    <citation type="journal article" date="2015" name="Int. J. Syst. Evol. Microbiol.">
        <title>Nitrosospira lacus sp. nov., a psychrotolerant, ammonia-oxidizing bacterium from sandy lake sediment.</title>
        <authorList>
            <person name="Urakawa H."/>
            <person name="Garcia J.C."/>
            <person name="Nielsen J.L."/>
            <person name="Le V.Q."/>
            <person name="Kozlowski J.A."/>
            <person name="Stein L.Y."/>
            <person name="Lim C.K."/>
            <person name="Pommerening-Roser A."/>
            <person name="Martens-Habbena W."/>
            <person name="Stahl D.A."/>
            <person name="Klotz M.G."/>
        </authorList>
    </citation>
    <scope>NUCLEOTIDE SEQUENCE [LARGE SCALE GENOMIC DNA]</scope>
    <source>
        <strain evidence="1 2">APG3</strain>
    </source>
</reference>
<accession>A0A1W6SPK3</accession>
<dbReference type="EMBL" id="CP021106">
    <property type="protein sequence ID" value="ARO87723.1"/>
    <property type="molecule type" value="Genomic_DNA"/>
</dbReference>